<accession>A0A8S3B7A0</accession>
<feature type="non-terminal residue" evidence="2">
    <location>
        <position position="1"/>
    </location>
</feature>
<protein>
    <submittedName>
        <fullName evidence="2">Uncharacterized protein</fullName>
    </submittedName>
</protein>
<feature type="non-terminal residue" evidence="2">
    <location>
        <position position="81"/>
    </location>
</feature>
<evidence type="ECO:0000313" key="2">
    <source>
        <dbReference type="EMBL" id="CAF4750620.1"/>
    </source>
</evidence>
<name>A0A8S3B7A0_9BILA</name>
<organism evidence="2 3">
    <name type="scientific">Rotaria magnacalcarata</name>
    <dbReference type="NCBI Taxonomy" id="392030"/>
    <lineage>
        <taxon>Eukaryota</taxon>
        <taxon>Metazoa</taxon>
        <taxon>Spiralia</taxon>
        <taxon>Gnathifera</taxon>
        <taxon>Rotifera</taxon>
        <taxon>Eurotatoria</taxon>
        <taxon>Bdelloidea</taxon>
        <taxon>Philodinida</taxon>
        <taxon>Philodinidae</taxon>
        <taxon>Rotaria</taxon>
    </lineage>
</organism>
<dbReference type="Proteomes" id="UP000676336">
    <property type="component" value="Unassembled WGS sequence"/>
</dbReference>
<sequence length="81" mass="9502">NIAHRNANRERARMEGNLKMTVTKLQRAQTQLQSTNNDLQKTKAELVGHEHQKQEYTSNVDTLRLTLARHERAIEEHRVLM</sequence>
<evidence type="ECO:0000256" key="1">
    <source>
        <dbReference type="SAM" id="Coils"/>
    </source>
</evidence>
<proteinExistence type="predicted"/>
<dbReference type="EMBL" id="CAJOBI010137084">
    <property type="protein sequence ID" value="CAF4750620.1"/>
    <property type="molecule type" value="Genomic_DNA"/>
</dbReference>
<dbReference type="AlphaFoldDB" id="A0A8S3B7A0"/>
<gene>
    <name evidence="2" type="ORF">SMN809_LOCUS45114</name>
</gene>
<reference evidence="2" key="1">
    <citation type="submission" date="2021-02" db="EMBL/GenBank/DDBJ databases">
        <authorList>
            <person name="Nowell W R."/>
        </authorList>
    </citation>
    <scope>NUCLEOTIDE SEQUENCE</scope>
</reference>
<comment type="caution">
    <text evidence="2">The sequence shown here is derived from an EMBL/GenBank/DDBJ whole genome shotgun (WGS) entry which is preliminary data.</text>
</comment>
<evidence type="ECO:0000313" key="3">
    <source>
        <dbReference type="Proteomes" id="UP000676336"/>
    </source>
</evidence>
<feature type="coiled-coil region" evidence="1">
    <location>
        <begin position="22"/>
        <end position="73"/>
    </location>
</feature>
<keyword evidence="1" id="KW-0175">Coiled coil</keyword>